<dbReference type="Pfam" id="PF22595">
    <property type="entry name" value="CFAP107"/>
    <property type="match status" value="1"/>
</dbReference>
<protein>
    <submittedName>
        <fullName evidence="10">Glutathione S-transferase kappa 1</fullName>
    </submittedName>
</protein>
<dbReference type="Pfam" id="PF01323">
    <property type="entry name" value="DSBA"/>
    <property type="match status" value="2"/>
</dbReference>
<evidence type="ECO:0000256" key="3">
    <source>
        <dbReference type="ARBA" id="ARBA00022846"/>
    </source>
</evidence>
<feature type="domain" description="DSBA-like thioredoxin" evidence="9">
    <location>
        <begin position="357"/>
        <end position="410"/>
    </location>
</feature>
<proteinExistence type="predicted"/>
<keyword evidence="4" id="KW-0969">Cilium</keyword>
<dbReference type="Proteomes" id="UP001249851">
    <property type="component" value="Unassembled WGS sequence"/>
</dbReference>
<dbReference type="PANTHER" id="PTHR31180">
    <property type="entry name" value="CILIA- AND FLAGELLA-ASSOCIATED PROTEIN 107-RELATED"/>
    <property type="match status" value="1"/>
</dbReference>
<reference evidence="10" key="1">
    <citation type="journal article" date="2023" name="G3 (Bethesda)">
        <title>Whole genome assembly and annotation of the endangered Caribbean coral Acropora cervicornis.</title>
        <authorList>
            <person name="Selwyn J.D."/>
            <person name="Vollmer S.V."/>
        </authorList>
    </citation>
    <scope>NUCLEOTIDE SEQUENCE</scope>
    <source>
        <strain evidence="10">K2</strain>
    </source>
</reference>
<comment type="subcellular location">
    <subcellularLocation>
        <location evidence="1">Cytoplasm</location>
        <location evidence="1">Cytoskeleton</location>
        <location evidence="1">Flagellum axoneme</location>
    </subcellularLocation>
</comment>
<evidence type="ECO:0000256" key="1">
    <source>
        <dbReference type="ARBA" id="ARBA00004611"/>
    </source>
</evidence>
<keyword evidence="5" id="KW-0206">Cytoskeleton</keyword>
<keyword evidence="2" id="KW-0963">Cytoplasm</keyword>
<evidence type="ECO:0000313" key="10">
    <source>
        <dbReference type="EMBL" id="KAK2556529.1"/>
    </source>
</evidence>
<evidence type="ECO:0000259" key="9">
    <source>
        <dbReference type="Pfam" id="PF01323"/>
    </source>
</evidence>
<evidence type="ECO:0000256" key="2">
    <source>
        <dbReference type="ARBA" id="ARBA00022490"/>
    </source>
</evidence>
<dbReference type="GO" id="GO:0005879">
    <property type="term" value="C:axonemal microtubule"/>
    <property type="evidence" value="ECO:0007669"/>
    <property type="project" value="TreeGrafter"/>
</dbReference>
<keyword evidence="3" id="KW-0282">Flagellum</keyword>
<name>A0AAD9Q883_ACRCE</name>
<feature type="domain" description="DSBA-like thioredoxin" evidence="9">
    <location>
        <begin position="243"/>
        <end position="347"/>
    </location>
</feature>
<comment type="caution">
    <text evidence="10">The sequence shown here is derived from an EMBL/GenBank/DDBJ whole genome shotgun (WGS) entry which is preliminary data.</text>
</comment>
<evidence type="ECO:0000313" key="11">
    <source>
        <dbReference type="Proteomes" id="UP001249851"/>
    </source>
</evidence>
<dbReference type="InterPro" id="IPR036249">
    <property type="entry name" value="Thioredoxin-like_sf"/>
</dbReference>
<comment type="subunit">
    <text evidence="8">Microtubule inner protein component of sperm flagellar doublet microtubules.</text>
</comment>
<dbReference type="AlphaFoldDB" id="A0AAD9Q883"/>
<dbReference type="EMBL" id="JARQWQ010000055">
    <property type="protein sequence ID" value="KAK2556529.1"/>
    <property type="molecule type" value="Genomic_DNA"/>
</dbReference>
<comment type="function">
    <text evidence="7">Microtubule inner protein (MIP) part of the dynein-decorated doublet microtubules (DMTs) in cilia axoneme, which is required for motile cilia beating.</text>
</comment>
<dbReference type="Gene3D" id="3.40.30.10">
    <property type="entry name" value="Glutaredoxin"/>
    <property type="match status" value="2"/>
</dbReference>
<dbReference type="GO" id="GO:0016491">
    <property type="term" value="F:oxidoreductase activity"/>
    <property type="evidence" value="ECO:0007669"/>
    <property type="project" value="InterPro"/>
</dbReference>
<keyword evidence="6" id="KW-0966">Cell projection</keyword>
<dbReference type="InterPro" id="IPR037662">
    <property type="entry name" value="CFAP68/107"/>
</dbReference>
<evidence type="ECO:0000256" key="8">
    <source>
        <dbReference type="ARBA" id="ARBA00046435"/>
    </source>
</evidence>
<dbReference type="GO" id="GO:0030317">
    <property type="term" value="P:flagellated sperm motility"/>
    <property type="evidence" value="ECO:0007669"/>
    <property type="project" value="InterPro"/>
</dbReference>
<organism evidence="10 11">
    <name type="scientific">Acropora cervicornis</name>
    <name type="common">Staghorn coral</name>
    <dbReference type="NCBI Taxonomy" id="6130"/>
    <lineage>
        <taxon>Eukaryota</taxon>
        <taxon>Metazoa</taxon>
        <taxon>Cnidaria</taxon>
        <taxon>Anthozoa</taxon>
        <taxon>Hexacorallia</taxon>
        <taxon>Scleractinia</taxon>
        <taxon>Astrocoeniina</taxon>
        <taxon>Acroporidae</taxon>
        <taxon>Acropora</taxon>
    </lineage>
</organism>
<dbReference type="SUPFAM" id="SSF52833">
    <property type="entry name" value="Thioredoxin-like"/>
    <property type="match status" value="1"/>
</dbReference>
<keyword evidence="11" id="KW-1185">Reference proteome</keyword>
<dbReference type="InterPro" id="IPR054709">
    <property type="entry name" value="CFAP107"/>
</dbReference>
<sequence>MEEHPDAKWKLPGWRIEQRYATDVLIGNWNEERRVFERGSWPFFDSTQRIDFKNYGKYLPDVTTRRKALEKHDGLGKEHLFAHHQKAYEGNRISWYDQQFNRREMTESKLPPLRSWDRQKLAWAPEKSDFPVQGHPTNYGLLQKLQEKWKKEAAMENFGTHTSTYKLSYSHQPKEAFVLKHHAPPKSMSCHFHPHQVNKNLRLRGKQLIAAPESPMTLAVPHNVPPDFPQSTILAVMALTKRTVQLFYDVLSPYSWVAFEVLCRYRPKWNLDLKFCPSSLQGIMGISGNKPPGLVPSKLAYMGKDIKRLRDFYGIPIKAPSDVADTMFVKGSMPAQRLLTVVNNDHPEKDEDITEHDSLQEIKEQTIKDQLKETTQRALDFGAFGAPTIVAHINGEPQMFFGSDRFLLMAHMFGVEWEGPLRPSSSQL</sequence>
<evidence type="ECO:0000256" key="6">
    <source>
        <dbReference type="ARBA" id="ARBA00023273"/>
    </source>
</evidence>
<evidence type="ECO:0000256" key="5">
    <source>
        <dbReference type="ARBA" id="ARBA00023212"/>
    </source>
</evidence>
<evidence type="ECO:0000256" key="7">
    <source>
        <dbReference type="ARBA" id="ARBA00035003"/>
    </source>
</evidence>
<gene>
    <name evidence="10" type="ORF">P5673_021434</name>
</gene>
<accession>A0AAD9Q883</accession>
<evidence type="ECO:0000256" key="4">
    <source>
        <dbReference type="ARBA" id="ARBA00023069"/>
    </source>
</evidence>
<reference evidence="10" key="2">
    <citation type="journal article" date="2023" name="Science">
        <title>Genomic signatures of disease resistance in endangered staghorn corals.</title>
        <authorList>
            <person name="Vollmer S.V."/>
            <person name="Selwyn J.D."/>
            <person name="Despard B.A."/>
            <person name="Roesel C.L."/>
        </authorList>
    </citation>
    <scope>NUCLEOTIDE SEQUENCE</scope>
    <source>
        <strain evidence="10">K2</strain>
    </source>
</reference>
<dbReference type="InterPro" id="IPR001853">
    <property type="entry name" value="DSBA-like_thioredoxin_dom"/>
</dbReference>
<dbReference type="PANTHER" id="PTHR31180:SF2">
    <property type="entry name" value="CILIA- AND FLAGELLA-ASSOCIATED PROTEIN 107"/>
    <property type="match status" value="1"/>
</dbReference>